<feature type="domain" description="Protein kinase" evidence="9">
    <location>
        <begin position="19"/>
        <end position="304"/>
    </location>
</feature>
<protein>
    <recommendedName>
        <fullName evidence="2">non-specific serine/threonine protein kinase</fullName>
        <ecNumber evidence="2">2.7.11.1</ecNumber>
    </recommendedName>
</protein>
<evidence type="ECO:0000256" key="2">
    <source>
        <dbReference type="ARBA" id="ARBA00012513"/>
    </source>
</evidence>
<dbReference type="KEGG" id="mflg:ABS361_12015"/>
<name>A0AAU7X3Y7_9HYPH</name>
<dbReference type="InterPro" id="IPR050660">
    <property type="entry name" value="NEK_Ser/Thr_kinase"/>
</dbReference>
<dbReference type="InterPro" id="IPR017441">
    <property type="entry name" value="Protein_kinase_ATP_BS"/>
</dbReference>
<dbReference type="Pfam" id="PF04972">
    <property type="entry name" value="BON"/>
    <property type="match status" value="1"/>
</dbReference>
<keyword evidence="4 7" id="KW-0547">Nucleotide-binding</keyword>
<feature type="compositionally biased region" description="Low complexity" evidence="8">
    <location>
        <begin position="662"/>
        <end position="674"/>
    </location>
</feature>
<dbReference type="Gene3D" id="3.40.1520.20">
    <property type="match status" value="1"/>
</dbReference>
<organism evidence="10">
    <name type="scientific">Methyloraptor flagellatus</name>
    <dbReference type="NCBI Taxonomy" id="3162530"/>
    <lineage>
        <taxon>Bacteria</taxon>
        <taxon>Pseudomonadati</taxon>
        <taxon>Pseudomonadota</taxon>
        <taxon>Alphaproteobacteria</taxon>
        <taxon>Hyphomicrobiales</taxon>
        <taxon>Ancalomicrobiaceae</taxon>
        <taxon>Methyloraptor</taxon>
    </lineage>
</organism>
<evidence type="ECO:0000256" key="5">
    <source>
        <dbReference type="ARBA" id="ARBA00022777"/>
    </source>
</evidence>
<dbReference type="SUPFAM" id="SSF56112">
    <property type="entry name" value="Protein kinase-like (PK-like)"/>
    <property type="match status" value="1"/>
</dbReference>
<evidence type="ECO:0000256" key="8">
    <source>
        <dbReference type="SAM" id="MobiDB-lite"/>
    </source>
</evidence>
<comment type="similarity">
    <text evidence="1">Belongs to the protein kinase superfamily. NEK Ser/Thr protein kinase family. NIMA subfamily.</text>
</comment>
<dbReference type="EC" id="2.7.11.1" evidence="2"/>
<feature type="compositionally biased region" description="Basic residues" evidence="8">
    <location>
        <begin position="702"/>
        <end position="712"/>
    </location>
</feature>
<dbReference type="PANTHER" id="PTHR43671:SF13">
    <property type="entry name" value="SERINE_THREONINE-PROTEIN KINASE NEK2"/>
    <property type="match status" value="1"/>
</dbReference>
<feature type="binding site" evidence="7">
    <location>
        <position position="48"/>
    </location>
    <ligand>
        <name>ATP</name>
        <dbReference type="ChEBI" id="CHEBI:30616"/>
    </ligand>
</feature>
<gene>
    <name evidence="10" type="ORF">ABS361_12015</name>
</gene>
<sequence>MKDPRYPYALEIGSEIGGYRIEAVLGAGGFGITYRATNDVTQKTVAIKEFYIRDISSRTGATVLVDTEISAGTYDFALKKFQEEAQVVVTRFQHPYVIRGENFVKQNNTSYLIMEYVEGLNLEEWLTARGEPPSEAQLRRLFEKVFEAVDYVHSRNTMHRDLTPRNIMIRTNGEPVLIDFGAAGHGIDRDRSSRMVAQMRYAPPEQIDEDGSGIHGRYTDIFSLGGVLYRAVTGRAPTAPMTRVARLGRRDSGGIDPHVPAREAVLDPSKYSPRFLDGIDAALQIDERDRPQSIAEFRRALGWAEDAEADDHADVTVMMPPRADDHTVLMAQDDGTRFVGPGDEPTSLAGGPADPSGAPAPMVSPFVSAAGGGRTATGPSRTDPSRTGAREQVSGVQAPSPAGSPVARSTAAPTAAPGLLAEAPAPRRLPIGRLATAAAVIALLGGGFVAAPQIRGLLGGASSQVVSPFVLAASIDGNKVTLSGHVPSEADRAMLVDVAGRGIQGLALDDRLAVGAGAPTRFAEMAKTVLIRLGDLSKGRVELSDNRARIEGTPITPEAEAAMRRAFDTPSAEGLQVELALSPAVASPYRFTVERGRDRLRLTGYVPDPATRTRLVAAARKAAPGAPSMPICCRRRARRPASPIRPRRCCRSSRSSPRVRARSSTAAAGASAGSRPRRRCKRGCRPWSPMACPAAGWPNLPSRRRRYHRSTGRPRSTTPRS</sequence>
<evidence type="ECO:0000313" key="10">
    <source>
        <dbReference type="EMBL" id="XBY42844.1"/>
    </source>
</evidence>
<feature type="compositionally biased region" description="Low complexity" evidence="8">
    <location>
        <begin position="349"/>
        <end position="361"/>
    </location>
</feature>
<dbReference type="GO" id="GO:0005524">
    <property type="term" value="F:ATP binding"/>
    <property type="evidence" value="ECO:0007669"/>
    <property type="project" value="UniProtKB-UniRule"/>
</dbReference>
<accession>A0AAU7X3Y7</accession>
<dbReference type="InterPro" id="IPR011009">
    <property type="entry name" value="Kinase-like_dom_sf"/>
</dbReference>
<dbReference type="Gene3D" id="1.10.510.10">
    <property type="entry name" value="Transferase(Phosphotransferase) domain 1"/>
    <property type="match status" value="1"/>
</dbReference>
<dbReference type="InterPro" id="IPR007055">
    <property type="entry name" value="BON_dom"/>
</dbReference>
<reference evidence="10" key="1">
    <citation type="submission" date="2024-06" db="EMBL/GenBank/DDBJ databases">
        <title>Methylostella associata gen. nov., sp. nov., a novel Ancalomicrobiaceae-affiliated facultatively methylotrophic bacteria that feed on methanotrophs of the genus Methylococcus.</title>
        <authorList>
            <person name="Saltykova V."/>
            <person name="Danilova O.V."/>
            <person name="Oshkin I.Y."/>
            <person name="Belova S.E."/>
            <person name="Pimenov N.V."/>
            <person name="Dedysh S.N."/>
        </authorList>
    </citation>
    <scope>NUCLEOTIDE SEQUENCE</scope>
    <source>
        <strain evidence="10">S20</strain>
    </source>
</reference>
<keyword evidence="5 10" id="KW-0418">Kinase</keyword>
<dbReference type="InterPro" id="IPR000719">
    <property type="entry name" value="Prot_kinase_dom"/>
</dbReference>
<dbReference type="AlphaFoldDB" id="A0AAU7X3Y7"/>
<evidence type="ECO:0000256" key="3">
    <source>
        <dbReference type="ARBA" id="ARBA00022679"/>
    </source>
</evidence>
<feature type="region of interest" description="Disordered" evidence="8">
    <location>
        <begin position="334"/>
        <end position="413"/>
    </location>
</feature>
<proteinExistence type="inferred from homology"/>
<evidence type="ECO:0000259" key="9">
    <source>
        <dbReference type="PROSITE" id="PS50011"/>
    </source>
</evidence>
<evidence type="ECO:0000256" key="6">
    <source>
        <dbReference type="ARBA" id="ARBA00022840"/>
    </source>
</evidence>
<feature type="compositionally biased region" description="Basic residues" evidence="8">
    <location>
        <begin position="675"/>
        <end position="684"/>
    </location>
</feature>
<dbReference type="PROSITE" id="PS50011">
    <property type="entry name" value="PROTEIN_KINASE_DOM"/>
    <property type="match status" value="1"/>
</dbReference>
<dbReference type="CDD" id="cd14014">
    <property type="entry name" value="STKc_PknB_like"/>
    <property type="match status" value="1"/>
</dbReference>
<evidence type="ECO:0000256" key="7">
    <source>
        <dbReference type="PROSITE-ProRule" id="PRU10141"/>
    </source>
</evidence>
<feature type="compositionally biased region" description="Basic residues" evidence="8">
    <location>
        <begin position="636"/>
        <end position="661"/>
    </location>
</feature>
<evidence type="ECO:0000256" key="4">
    <source>
        <dbReference type="ARBA" id="ARBA00022741"/>
    </source>
</evidence>
<dbReference type="GO" id="GO:0004674">
    <property type="term" value="F:protein serine/threonine kinase activity"/>
    <property type="evidence" value="ECO:0007669"/>
    <property type="project" value="UniProtKB-EC"/>
</dbReference>
<keyword evidence="3" id="KW-0808">Transferase</keyword>
<keyword evidence="6 7" id="KW-0067">ATP-binding</keyword>
<dbReference type="PROSITE" id="PS00107">
    <property type="entry name" value="PROTEIN_KINASE_ATP"/>
    <property type="match status" value="1"/>
</dbReference>
<dbReference type="EMBL" id="CP158568">
    <property type="protein sequence ID" value="XBY42844.1"/>
    <property type="molecule type" value="Genomic_DNA"/>
</dbReference>
<dbReference type="Pfam" id="PF00069">
    <property type="entry name" value="Pkinase"/>
    <property type="match status" value="1"/>
</dbReference>
<evidence type="ECO:0000256" key="1">
    <source>
        <dbReference type="ARBA" id="ARBA00010886"/>
    </source>
</evidence>
<dbReference type="PANTHER" id="PTHR43671">
    <property type="entry name" value="SERINE/THREONINE-PROTEIN KINASE NEK"/>
    <property type="match status" value="1"/>
</dbReference>
<dbReference type="RefSeq" id="WP_407047945.1">
    <property type="nucleotide sequence ID" value="NZ_CP158568.1"/>
</dbReference>
<feature type="region of interest" description="Disordered" evidence="8">
    <location>
        <begin position="636"/>
        <end position="721"/>
    </location>
</feature>